<name>A0A7R9EXF1_9NEOP</name>
<protein>
    <submittedName>
        <fullName evidence="3">Uncharacterized protein</fullName>
    </submittedName>
</protein>
<gene>
    <name evidence="3" type="ORF">TBIB3V08_LOCUS5543</name>
</gene>
<keyword evidence="2" id="KW-1133">Transmembrane helix</keyword>
<dbReference type="EMBL" id="OD566001">
    <property type="protein sequence ID" value="CAD7443131.1"/>
    <property type="molecule type" value="Genomic_DNA"/>
</dbReference>
<proteinExistence type="predicted"/>
<sequence length="671" mass="75484">MTVDKFRAIYTLKITRVSWSWCIGEIENYGHIFSHKKSNENPVHIDDFPGAAGVALTILTIGLTTVTVVYVVLCRLAASSRCHEKVSYYEMLTLENRRRFVVTNAEMCQKLQGTIPSKQRKDQRMGVQILLTFKPTHPPSPETKKTSRTKCCGLRRRYESPQATVSIREVDNGDVSLSAASYSKPQTEQSLDATVPGFEQDLHNDNRDEIQLIYHSRLCSLQPDAVLKSLPICWDSDLHDSNNIGRKEHESNNTKANMSLEIFEDPNNSFSCKGKKITSAKSDNPVCGNNRTENEESFLTTKVAAQTRALEDNKILTLTEIDNENLVSQFTMYDHKNNSITPDTDVPDKKLEITKSKNIIEMSVNDDISRLGKANSEIPFRNVKQELVEAGGFVGSSLEDISRKIREINHRRGIKSCSADHQKELGQSSSSDNRFLSLKKLDIPLAEGTQNRADDGKISKKGRLNLEELHSYKWKTIRKNRSQCNRLVSNSDLPVIGSLVYCEGSALDRAANEARLMFLVLTPLGETNLRLESRLKAMENRLRLEELRNRSYISRVTQAETNLLKLSNQLDILDSFVSVLMKQQQQQPEVNLAIQQGLCSLNAASISTCVPDTHFPVFVPSGPPTQFPLVVPKNIHAMIQNIREEIVMAGEDMKDRSASSNKEDDVTKPTK</sequence>
<accession>A0A7R9EXF1</accession>
<evidence type="ECO:0000256" key="1">
    <source>
        <dbReference type="SAM" id="MobiDB-lite"/>
    </source>
</evidence>
<evidence type="ECO:0000313" key="3">
    <source>
        <dbReference type="EMBL" id="CAD7443131.1"/>
    </source>
</evidence>
<keyword evidence="2" id="KW-0812">Transmembrane</keyword>
<keyword evidence="2" id="KW-0472">Membrane</keyword>
<reference evidence="3" key="1">
    <citation type="submission" date="2020-11" db="EMBL/GenBank/DDBJ databases">
        <authorList>
            <person name="Tran Van P."/>
        </authorList>
    </citation>
    <scope>NUCLEOTIDE SEQUENCE</scope>
</reference>
<feature type="transmembrane region" description="Helical" evidence="2">
    <location>
        <begin position="51"/>
        <end position="73"/>
    </location>
</feature>
<feature type="region of interest" description="Disordered" evidence="1">
    <location>
        <begin position="652"/>
        <end position="671"/>
    </location>
</feature>
<organism evidence="3">
    <name type="scientific">Timema bartmani</name>
    <dbReference type="NCBI Taxonomy" id="61472"/>
    <lineage>
        <taxon>Eukaryota</taxon>
        <taxon>Metazoa</taxon>
        <taxon>Ecdysozoa</taxon>
        <taxon>Arthropoda</taxon>
        <taxon>Hexapoda</taxon>
        <taxon>Insecta</taxon>
        <taxon>Pterygota</taxon>
        <taxon>Neoptera</taxon>
        <taxon>Polyneoptera</taxon>
        <taxon>Phasmatodea</taxon>
        <taxon>Timematodea</taxon>
        <taxon>Timematoidea</taxon>
        <taxon>Timematidae</taxon>
        <taxon>Timema</taxon>
    </lineage>
</organism>
<evidence type="ECO:0000256" key="2">
    <source>
        <dbReference type="SAM" id="Phobius"/>
    </source>
</evidence>
<dbReference type="AlphaFoldDB" id="A0A7R9EXF1"/>